<proteinExistence type="predicted"/>
<dbReference type="EMBL" id="QFWT01000003">
    <property type="protein sequence ID" value="PWI34075.1"/>
    <property type="molecule type" value="Genomic_DNA"/>
</dbReference>
<dbReference type="AlphaFoldDB" id="A0A2U3BBG5"/>
<keyword evidence="2" id="KW-1185">Reference proteome</keyword>
<accession>A0A2U3BBG5</accession>
<comment type="caution">
    <text evidence="1">The sequence shown here is derived from an EMBL/GenBank/DDBJ whole genome shotgun (WGS) entry which is preliminary data.</text>
</comment>
<sequence length="106" mass="12109">MSTTIDIVINYIFKGEPLTLTTTNRDIQAEHFDPLDQSTFEKELIDYLVTTHYESQDCIELSVNTLRSLLYQQTSPTPCSTTEYARFFGLEQIIATVRGYCFPLAA</sequence>
<gene>
    <name evidence="1" type="ORF">DI392_07725</name>
</gene>
<dbReference type="Proteomes" id="UP000245362">
    <property type="component" value="Unassembled WGS sequence"/>
</dbReference>
<dbReference type="OrthoDB" id="9844372at2"/>
<dbReference type="RefSeq" id="WP_109319326.1">
    <property type="nucleotide sequence ID" value="NZ_QFWT01000003.1"/>
</dbReference>
<evidence type="ECO:0000313" key="1">
    <source>
        <dbReference type="EMBL" id="PWI34075.1"/>
    </source>
</evidence>
<reference evidence="1 2" key="1">
    <citation type="submission" date="2018-05" db="EMBL/GenBank/DDBJ databases">
        <title>Vibrio limimaris sp. nov., isolated from marine sediment.</title>
        <authorList>
            <person name="Li C.-M."/>
        </authorList>
    </citation>
    <scope>NUCLEOTIDE SEQUENCE [LARGE SCALE GENOMIC DNA]</scope>
    <source>
        <strain evidence="1 2">E4404</strain>
    </source>
</reference>
<name>A0A2U3BBG5_9VIBR</name>
<protein>
    <submittedName>
        <fullName evidence="1">Uncharacterized protein</fullName>
    </submittedName>
</protein>
<organism evidence="1 2">
    <name type="scientific">Vibrio albus</name>
    <dbReference type="NCBI Taxonomy" id="2200953"/>
    <lineage>
        <taxon>Bacteria</taxon>
        <taxon>Pseudomonadati</taxon>
        <taxon>Pseudomonadota</taxon>
        <taxon>Gammaproteobacteria</taxon>
        <taxon>Vibrionales</taxon>
        <taxon>Vibrionaceae</taxon>
        <taxon>Vibrio</taxon>
    </lineage>
</organism>
<evidence type="ECO:0000313" key="2">
    <source>
        <dbReference type="Proteomes" id="UP000245362"/>
    </source>
</evidence>